<evidence type="ECO:0000256" key="8">
    <source>
        <dbReference type="ARBA" id="ARBA00023264"/>
    </source>
</evidence>
<evidence type="ECO:0000256" key="1">
    <source>
        <dbReference type="ARBA" id="ARBA00005189"/>
    </source>
</evidence>
<evidence type="ECO:0000256" key="2">
    <source>
        <dbReference type="ARBA" id="ARBA00010101"/>
    </source>
</evidence>
<dbReference type="GO" id="GO:0004105">
    <property type="term" value="F:choline-phosphate cytidylyltransferase activity"/>
    <property type="evidence" value="ECO:0007669"/>
    <property type="project" value="UniProtKB-EC"/>
</dbReference>
<keyword evidence="3" id="KW-0444">Lipid biosynthesis</keyword>
<feature type="compositionally biased region" description="Basic and acidic residues" evidence="11">
    <location>
        <begin position="9"/>
        <end position="29"/>
    </location>
</feature>
<feature type="compositionally biased region" description="Polar residues" evidence="11">
    <location>
        <begin position="335"/>
        <end position="352"/>
    </location>
</feature>
<evidence type="ECO:0000256" key="5">
    <source>
        <dbReference type="ARBA" id="ARBA00022695"/>
    </source>
</evidence>
<dbReference type="Pfam" id="PF01467">
    <property type="entry name" value="CTP_transf_like"/>
    <property type="match status" value="1"/>
</dbReference>
<dbReference type="SUPFAM" id="SSF52374">
    <property type="entry name" value="Nucleotidylyl transferase"/>
    <property type="match status" value="1"/>
</dbReference>
<proteinExistence type="inferred from homology"/>
<keyword evidence="14" id="KW-1185">Reference proteome</keyword>
<evidence type="ECO:0000256" key="7">
    <source>
        <dbReference type="ARBA" id="ARBA00023209"/>
    </source>
</evidence>
<comment type="pathway">
    <text evidence="9">Phospholipid metabolism; phosphatidylcholine biosynthesis; phosphatidylcholine from phosphocholine: step 1/2.</text>
</comment>
<dbReference type="InterPro" id="IPR041723">
    <property type="entry name" value="CCT"/>
</dbReference>
<evidence type="ECO:0000256" key="6">
    <source>
        <dbReference type="ARBA" id="ARBA00023098"/>
    </source>
</evidence>
<gene>
    <name evidence="13" type="ORF">GBAR_LOCUS4983</name>
</gene>
<dbReference type="AlphaFoldDB" id="A0AA35R8T5"/>
<feature type="compositionally biased region" description="Polar residues" evidence="11">
    <location>
        <begin position="68"/>
        <end position="77"/>
    </location>
</feature>
<dbReference type="PANTHER" id="PTHR10739:SF13">
    <property type="entry name" value="CHOLINE-PHOSPHATE CYTIDYLYLTRANSFERASE"/>
    <property type="match status" value="1"/>
</dbReference>
<evidence type="ECO:0000256" key="4">
    <source>
        <dbReference type="ARBA" id="ARBA00022679"/>
    </source>
</evidence>
<evidence type="ECO:0000259" key="12">
    <source>
        <dbReference type="Pfam" id="PF01467"/>
    </source>
</evidence>
<feature type="compositionally biased region" description="Basic and acidic residues" evidence="11">
    <location>
        <begin position="319"/>
        <end position="334"/>
    </location>
</feature>
<evidence type="ECO:0000256" key="9">
    <source>
        <dbReference type="ARBA" id="ARBA00025706"/>
    </source>
</evidence>
<comment type="similarity">
    <text evidence="2">Belongs to the cytidylyltransferase family.</text>
</comment>
<dbReference type="EMBL" id="CASHTH010000737">
    <property type="protein sequence ID" value="CAI8006945.1"/>
    <property type="molecule type" value="Genomic_DNA"/>
</dbReference>
<keyword evidence="4" id="KW-0808">Transferase</keyword>
<dbReference type="InterPro" id="IPR045049">
    <property type="entry name" value="Pcy1-like"/>
</dbReference>
<evidence type="ECO:0000313" key="13">
    <source>
        <dbReference type="EMBL" id="CAI8006945.1"/>
    </source>
</evidence>
<protein>
    <recommendedName>
        <fullName evidence="10">choline-phosphate cytidylyltransferase</fullName>
        <ecNumber evidence="10">2.7.7.15</ecNumber>
    </recommendedName>
</protein>
<accession>A0AA35R8T5</accession>
<feature type="region of interest" description="Disordered" evidence="11">
    <location>
        <begin position="296"/>
        <end position="361"/>
    </location>
</feature>
<keyword evidence="6" id="KW-0443">Lipid metabolism</keyword>
<dbReference type="Proteomes" id="UP001174909">
    <property type="component" value="Unassembled WGS sequence"/>
</dbReference>
<sequence>MTTRKRLREMRGESQEEKEGESEVSREEQLLPPVKIRKESHWTNGDAIGTGSFRRQEIALRNPAPCSSEATPPTTSSKGKRRCITYEEAKQGTREPVRVYADGVFDLFHNGHARVLMQAKNAFPNAYLIVGVTNDVDTQRLKGKTVMAERERYDAVKHCRYVDEVVEGCPWEITPEFMEEHQIDFVAHDDLPYSANGCEDIYKPLKEKGMFVATQRTEGVSTSGIISRIVRHYDTFVRQNLSRGYTAKDMNLGFMKEKEVQIREGVSSLKGKSRDLISGFVGVFGRDGRISEFFHNKKQRAVSPEPVDHVEPGSPPLPPREDHSSTNGDHHSTNGDHSSTIGDHSATTPVDTSRNHSETNTDHFCHQYSCQH</sequence>
<dbReference type="GO" id="GO:0031210">
    <property type="term" value="F:phosphatidylcholine binding"/>
    <property type="evidence" value="ECO:0007669"/>
    <property type="project" value="TreeGrafter"/>
</dbReference>
<organism evidence="13 14">
    <name type="scientific">Geodia barretti</name>
    <name type="common">Barrett's horny sponge</name>
    <dbReference type="NCBI Taxonomy" id="519541"/>
    <lineage>
        <taxon>Eukaryota</taxon>
        <taxon>Metazoa</taxon>
        <taxon>Porifera</taxon>
        <taxon>Demospongiae</taxon>
        <taxon>Heteroscleromorpha</taxon>
        <taxon>Tetractinellida</taxon>
        <taxon>Astrophorina</taxon>
        <taxon>Geodiidae</taxon>
        <taxon>Geodia</taxon>
    </lineage>
</organism>
<comment type="pathway">
    <text evidence="1">Lipid metabolism.</text>
</comment>
<feature type="domain" description="Cytidyltransferase-like" evidence="12">
    <location>
        <begin position="100"/>
        <end position="227"/>
    </location>
</feature>
<name>A0AA35R8T5_GEOBA</name>
<evidence type="ECO:0000256" key="11">
    <source>
        <dbReference type="SAM" id="MobiDB-lite"/>
    </source>
</evidence>
<evidence type="ECO:0000313" key="14">
    <source>
        <dbReference type="Proteomes" id="UP001174909"/>
    </source>
</evidence>
<reference evidence="13" key="1">
    <citation type="submission" date="2023-03" db="EMBL/GenBank/DDBJ databases">
        <authorList>
            <person name="Steffen K."/>
            <person name="Cardenas P."/>
        </authorList>
    </citation>
    <scope>NUCLEOTIDE SEQUENCE</scope>
</reference>
<dbReference type="CDD" id="cd02174">
    <property type="entry name" value="CCT"/>
    <property type="match status" value="1"/>
</dbReference>
<evidence type="ECO:0000256" key="10">
    <source>
        <dbReference type="ARBA" id="ARBA00026101"/>
    </source>
</evidence>
<keyword evidence="8" id="KW-1208">Phospholipid metabolism</keyword>
<dbReference type="FunFam" id="3.40.50.620:FF:000016">
    <property type="entry name" value="Putative choline-phosphate cytidylyltransferase B"/>
    <property type="match status" value="1"/>
</dbReference>
<dbReference type="NCBIfam" id="TIGR00125">
    <property type="entry name" value="cyt_tran_rel"/>
    <property type="match status" value="1"/>
</dbReference>
<dbReference type="Gene3D" id="3.40.50.620">
    <property type="entry name" value="HUPs"/>
    <property type="match status" value="1"/>
</dbReference>
<comment type="caution">
    <text evidence="13">The sequence shown here is derived from an EMBL/GenBank/DDBJ whole genome shotgun (WGS) entry which is preliminary data.</text>
</comment>
<keyword evidence="5 13" id="KW-0548">Nucleotidyltransferase</keyword>
<dbReference type="EC" id="2.7.7.15" evidence="10"/>
<dbReference type="InterPro" id="IPR004821">
    <property type="entry name" value="Cyt_trans-like"/>
</dbReference>
<dbReference type="PANTHER" id="PTHR10739">
    <property type="entry name" value="CYTIDYLYLTRANSFERASE"/>
    <property type="match status" value="1"/>
</dbReference>
<keyword evidence="7" id="KW-0594">Phospholipid biosynthesis</keyword>
<evidence type="ECO:0000256" key="3">
    <source>
        <dbReference type="ARBA" id="ARBA00022516"/>
    </source>
</evidence>
<feature type="region of interest" description="Disordered" evidence="11">
    <location>
        <begin position="1"/>
        <end position="81"/>
    </location>
</feature>
<dbReference type="InterPro" id="IPR014729">
    <property type="entry name" value="Rossmann-like_a/b/a_fold"/>
</dbReference>